<keyword evidence="1" id="KW-0812">Transmembrane</keyword>
<reference evidence="2 3" key="1">
    <citation type="submission" date="2020-04" db="EMBL/GenBank/DDBJ databases">
        <title>Plant Genome Project.</title>
        <authorList>
            <person name="Zhang R.-G."/>
        </authorList>
    </citation>
    <scope>NUCLEOTIDE SEQUENCE [LARGE SCALE GENOMIC DNA]</scope>
    <source>
        <strain evidence="2">YNK0</strain>
        <tissue evidence="2">Leaf</tissue>
    </source>
</reference>
<proteinExistence type="predicted"/>
<gene>
    <name evidence="2" type="ORF">HHK36_012615</name>
</gene>
<keyword evidence="3" id="KW-1185">Reference proteome</keyword>
<dbReference type="PANTHER" id="PTHR43681:SF1">
    <property type="entry name" value="SARCALUMENIN"/>
    <property type="match status" value="1"/>
</dbReference>
<evidence type="ECO:0000313" key="3">
    <source>
        <dbReference type="Proteomes" id="UP000655225"/>
    </source>
</evidence>
<accession>A0A834Z641</accession>
<keyword evidence="1" id="KW-1133">Transmembrane helix</keyword>
<dbReference type="PANTHER" id="PTHR43681">
    <property type="entry name" value="TRANSMEMBRANE GTPASE FZO"/>
    <property type="match status" value="1"/>
</dbReference>
<comment type="caution">
    <text evidence="2">The sequence shown here is derived from an EMBL/GenBank/DDBJ whole genome shotgun (WGS) entry which is preliminary data.</text>
</comment>
<feature type="transmembrane region" description="Helical" evidence="1">
    <location>
        <begin position="7"/>
        <end position="27"/>
    </location>
</feature>
<sequence length="186" mass="20133">MVSCRITAIHGAAIISVALIATTPTGLGPPISSYLLLQLIPSLTTCHGLQVVVVLLVNHLRCKADIQPPPRTLFPGASEDQRSGEALEQYKESLEKIWPSFVYPHNQETAETYELQKNREVLCVKVIESFSSSAVAKIFEQEIREVELLGNYTNIGEAGLSVSLLTFVLPTTLEDLLALGICSAGG</sequence>
<dbReference type="EMBL" id="JABCRI010000008">
    <property type="protein sequence ID" value="KAF8401669.1"/>
    <property type="molecule type" value="Genomic_DNA"/>
</dbReference>
<dbReference type="AlphaFoldDB" id="A0A834Z641"/>
<keyword evidence="1" id="KW-0472">Membrane</keyword>
<dbReference type="GO" id="GO:0031969">
    <property type="term" value="C:chloroplast membrane"/>
    <property type="evidence" value="ECO:0007669"/>
    <property type="project" value="TreeGrafter"/>
</dbReference>
<protein>
    <submittedName>
        <fullName evidence="2">Uncharacterized protein</fullName>
    </submittedName>
</protein>
<dbReference type="GO" id="GO:0010027">
    <property type="term" value="P:thylakoid membrane organization"/>
    <property type="evidence" value="ECO:0007669"/>
    <property type="project" value="TreeGrafter"/>
</dbReference>
<evidence type="ECO:0000256" key="1">
    <source>
        <dbReference type="SAM" id="Phobius"/>
    </source>
</evidence>
<evidence type="ECO:0000313" key="2">
    <source>
        <dbReference type="EMBL" id="KAF8401669.1"/>
    </source>
</evidence>
<dbReference type="InterPro" id="IPR051943">
    <property type="entry name" value="TRAFAC_Dynamin-like_GTPase"/>
</dbReference>
<feature type="transmembrane region" description="Helical" evidence="1">
    <location>
        <begin position="33"/>
        <end position="57"/>
    </location>
</feature>
<dbReference type="Proteomes" id="UP000655225">
    <property type="component" value="Unassembled WGS sequence"/>
</dbReference>
<name>A0A834Z641_TETSI</name>
<organism evidence="2 3">
    <name type="scientific">Tetracentron sinense</name>
    <name type="common">Spur-leaf</name>
    <dbReference type="NCBI Taxonomy" id="13715"/>
    <lineage>
        <taxon>Eukaryota</taxon>
        <taxon>Viridiplantae</taxon>
        <taxon>Streptophyta</taxon>
        <taxon>Embryophyta</taxon>
        <taxon>Tracheophyta</taxon>
        <taxon>Spermatophyta</taxon>
        <taxon>Magnoliopsida</taxon>
        <taxon>Trochodendrales</taxon>
        <taxon>Trochodendraceae</taxon>
        <taxon>Tetracentron</taxon>
    </lineage>
</organism>